<dbReference type="EMBL" id="JBHUPE010000007">
    <property type="protein sequence ID" value="MFD2905950.1"/>
    <property type="molecule type" value="Genomic_DNA"/>
</dbReference>
<dbReference type="InterPro" id="IPR032183">
    <property type="entry name" value="PKD-like"/>
</dbReference>
<dbReference type="RefSeq" id="WP_380922911.1">
    <property type="nucleotide sequence ID" value="NZ_JBHUPE010000007.1"/>
</dbReference>
<feature type="chain" id="PRO_5047227559" evidence="1">
    <location>
        <begin position="23"/>
        <end position="509"/>
    </location>
</feature>
<name>A0ABW5Z056_9SPHI</name>
<keyword evidence="3" id="KW-1185">Reference proteome</keyword>
<protein>
    <submittedName>
        <fullName evidence="2">PKD-like family lipoprotein</fullName>
    </submittedName>
</protein>
<accession>A0ABW5Z056</accession>
<gene>
    <name evidence="2" type="ORF">ACFS6I_18620</name>
</gene>
<evidence type="ECO:0000256" key="1">
    <source>
        <dbReference type="SAM" id="SignalP"/>
    </source>
</evidence>
<dbReference type="Proteomes" id="UP001597509">
    <property type="component" value="Unassembled WGS sequence"/>
</dbReference>
<dbReference type="Pfam" id="PF16407">
    <property type="entry name" value="PKD_2"/>
    <property type="match status" value="1"/>
</dbReference>
<sequence length="509" mass="58093">MKKNLKAILLMFLFTFSLLSCNKDLGNYTYSELSEIQFTGVDSTYQAFNQKEFVIKPVIKFSDGAAFNADEYTFEWFTINAASNVLNADKKKFLGNQLNLDTTITLSPGEYDLYFRIQNKKNNYRYQHISKLSVTSELSNGWLVLNDIDGKARLDMLNYNSIQQKYVPYSDILSTFSDVQMEGKPKLVYYLHNRDPFTSKYSNRVYVGTDQMTLSFNNEIQTWTDYRNLRFEVNHPTSATYHAEVIRSQNPFLCYILGSDGILMGENVTQNFLYGPTLNRVSGGARLNISKYIAEFYGGSSAYAVVFDQDNKRFLVHSGTNYTLLQPSSSQPEIFTPDQVGMDLLYMERALTATNQFYALLKNSSTSQIKLLRFVHSSSTFTPLAFDVVSNTHQIDQANSYAVDPVFGSLIYTIGSQVYQYDPFGKKYTMLLDLGNRKISLMKYQKLVKSRADPRYIDFSKKLMICSYDPSQPNTSGKMEFYEISLGGTAKLTESYSGFGKIADVSYRE</sequence>
<feature type="signal peptide" evidence="1">
    <location>
        <begin position="1"/>
        <end position="22"/>
    </location>
</feature>
<proteinExistence type="predicted"/>
<evidence type="ECO:0000313" key="3">
    <source>
        <dbReference type="Proteomes" id="UP001597509"/>
    </source>
</evidence>
<keyword evidence="1" id="KW-0732">Signal</keyword>
<dbReference type="PROSITE" id="PS51257">
    <property type="entry name" value="PROKAR_LIPOPROTEIN"/>
    <property type="match status" value="1"/>
</dbReference>
<organism evidence="2 3">
    <name type="scientific">Sphingobacterium anhuiense</name>
    <dbReference type="NCBI Taxonomy" id="493780"/>
    <lineage>
        <taxon>Bacteria</taxon>
        <taxon>Pseudomonadati</taxon>
        <taxon>Bacteroidota</taxon>
        <taxon>Sphingobacteriia</taxon>
        <taxon>Sphingobacteriales</taxon>
        <taxon>Sphingobacteriaceae</taxon>
        <taxon>Sphingobacterium</taxon>
    </lineage>
</organism>
<comment type="caution">
    <text evidence="2">The sequence shown here is derived from an EMBL/GenBank/DDBJ whole genome shotgun (WGS) entry which is preliminary data.</text>
</comment>
<reference evidence="3" key="1">
    <citation type="journal article" date="2019" name="Int. J. Syst. Evol. Microbiol.">
        <title>The Global Catalogue of Microorganisms (GCM) 10K type strain sequencing project: providing services to taxonomists for standard genome sequencing and annotation.</title>
        <authorList>
            <consortium name="The Broad Institute Genomics Platform"/>
            <consortium name="The Broad Institute Genome Sequencing Center for Infectious Disease"/>
            <person name="Wu L."/>
            <person name="Ma J."/>
        </authorList>
    </citation>
    <scope>NUCLEOTIDE SEQUENCE [LARGE SCALE GENOMIC DNA]</scope>
    <source>
        <strain evidence="3">KCTC 22209</strain>
    </source>
</reference>
<evidence type="ECO:0000313" key="2">
    <source>
        <dbReference type="EMBL" id="MFD2905950.1"/>
    </source>
</evidence>